<keyword evidence="3" id="KW-1185">Reference proteome</keyword>
<reference evidence="3" key="1">
    <citation type="submission" date="2016-11" db="EMBL/GenBank/DDBJ databases">
        <authorList>
            <person name="Varghese N."/>
            <person name="Submissions S."/>
        </authorList>
    </citation>
    <scope>NUCLEOTIDE SEQUENCE [LARGE SCALE GENOMIC DNA]</scope>
    <source>
        <strain evidence="3">C3</strain>
    </source>
</reference>
<evidence type="ECO:0000313" key="3">
    <source>
        <dbReference type="Proteomes" id="UP000182958"/>
    </source>
</evidence>
<name>A0A1K1NL70_SELRU</name>
<accession>A0A1K1NL70</accession>
<dbReference type="Proteomes" id="UP000182958">
    <property type="component" value="Unassembled WGS sequence"/>
</dbReference>
<dbReference type="RefSeq" id="WP_072306115.1">
    <property type="nucleotide sequence ID" value="NZ_FPJA01000006.1"/>
</dbReference>
<dbReference type="EMBL" id="FPJA01000006">
    <property type="protein sequence ID" value="SFW36200.1"/>
    <property type="molecule type" value="Genomic_DNA"/>
</dbReference>
<dbReference type="InterPro" id="IPR018633">
    <property type="entry name" value="DUF2357"/>
</dbReference>
<evidence type="ECO:0000259" key="1">
    <source>
        <dbReference type="Pfam" id="PF09823"/>
    </source>
</evidence>
<feature type="domain" description="DUF2357" evidence="1">
    <location>
        <begin position="95"/>
        <end position="231"/>
    </location>
</feature>
<proteinExistence type="predicted"/>
<gene>
    <name evidence="2" type="ORF">SAMN02910323_1476</name>
</gene>
<evidence type="ECO:0000313" key="2">
    <source>
        <dbReference type="EMBL" id="SFW36200.1"/>
    </source>
</evidence>
<organism evidence="2 3">
    <name type="scientific">Selenomonas ruminantium</name>
    <dbReference type="NCBI Taxonomy" id="971"/>
    <lineage>
        <taxon>Bacteria</taxon>
        <taxon>Bacillati</taxon>
        <taxon>Bacillota</taxon>
        <taxon>Negativicutes</taxon>
        <taxon>Selenomonadales</taxon>
        <taxon>Selenomonadaceae</taxon>
        <taxon>Selenomonas</taxon>
    </lineage>
</organism>
<dbReference type="Pfam" id="PF09823">
    <property type="entry name" value="DUF2357"/>
    <property type="match status" value="1"/>
</dbReference>
<sequence>MIDALEQLYKKQQSVSVAASVRREAELCLEIRDFYLRFAKMDPFSGDALPRGFSEWLTSCAPVLEGGGKAADRTGYPQDHFVRLLQHSLGRLPQLLKNLRRNVTRDYAMLPIHAIREMDSNCLMWLSRQPGRSIRQKLSGRQSAMAVRRQMSLDTSENRLLKAFLEDVRDKFDMRQKYFPKSLSRDLLECLETGIQWLQGTDAAEIGHWNNPLPNNVLLQDKDYRKIWQAWKWLLNMPEDIAYDENYVKKDVLKYLYWQLLYRLFCQRDIYFIEQPCEFDYNKLKVSFGGADRDDADEVKGFFRKGSDFCSFVLAYRQDKGIVLWTKDSEINVLVDGDAQKIIYRWDKHPQADLAGFEQEISAASAALLQLLFEKWGAAAERRILKKEGREAKELPLGGTLVLDFSQAYLQVLSAAGLQQNPQRTVCQFFEGWEEPQSARYARAMALHHEGVDSTREYSLRSLCLPEQRLDEMTEDQKQRRKEQRLAAARLLVSEARDFAESLDRSPKLIYLLPDGADDFGLAVLRQQFNLFFKDSMPLPRSIAGAFALASGRGSFPLKDGEWLLVADEQGFGVTVTPILVKVDEQLKEQYPKGQGLTFERHPAQMVRSASEAAKALAKGRPAGISYADWQEIISVWGLRGLAEEQDELLLSLADGFPYQEMRSQQELQQEACPALLNEREIKEISEKACRGEKWKLLDLTEQRLARNLNGTLYLQQELTVGAMTLQKWQSGISQPDIYLWYDHLPELSMRVQMGGRAQWINLVQEGCRVMPKRGQRVRLPAIEVKMSLPAMPSDMKELSFPLRVGGFANESVRYQASLRSPQFPLAKEVPVHLEMYYTYGEAEPYELYFVDDKGSNRFKAVWREGEEMKCEDWMLPSFPPAMRETALQIDTRKYSHLPRPEELTLQEIMVHWLVDFSSDLSYLNGGKETTRVSLDLLTEWKSVGRDRMVNSADYAGQRVEVSSWDFARVLDVQENVYRNPFRPDVRQISCELLNEGKHLRAYNITAEHFSIDKQMHHCWRKPIFTLRGMGLSFDEFPDPIRRAFIVYLPCLTAEYNMLDEKYQDSKLCVLRFASVLGDDMPSELGQELVSIYKDKKRKKRFVDIERWLGYAMGSLDHDWQQELLAQSFSDQNFEHAPDHLQALSHALWLSPEFAHKLTSEQVGKILDLLFYTAECLLKVKGETSKKDKECVRDYMETALGLMRARRNDDKCWKLLNPQHLQPLIDRTEEIISRRMEHAESFLVLTVDVDKPSYVHDMDALYYAVSRMLSCDNQDESQLIKVRSLNLS</sequence>
<protein>
    <recommendedName>
        <fullName evidence="1">DUF2357 domain-containing protein</fullName>
    </recommendedName>
</protein>